<dbReference type="EMBL" id="JAFVMF010000003">
    <property type="protein sequence ID" value="MBO1358876.1"/>
    <property type="molecule type" value="Genomic_DNA"/>
</dbReference>
<dbReference type="SUPFAM" id="SSF51120">
    <property type="entry name" value="beta-Roll"/>
    <property type="match status" value="1"/>
</dbReference>
<gene>
    <name evidence="1" type="ORF">J2D73_03550</name>
</gene>
<dbReference type="Proteomes" id="UP000664771">
    <property type="component" value="Unassembled WGS sequence"/>
</dbReference>
<accession>A0ABS3LSJ1</accession>
<protein>
    <submittedName>
        <fullName evidence="1">Calcium-binding protein</fullName>
    </submittedName>
</protein>
<keyword evidence="2" id="KW-1185">Reference proteome</keyword>
<sequence length="740" mass="76211">MTVRSIWTDPSDDGPNLLFNNGEVIGGVEQYGDTPSSIPGLFDSEWGVTQWRATEYFDPSAPIFADADDDDSILGTPIASWHEGAVSSANGNASLVVYNTPNSVISMGGGKYTYQLQAGGGALNDLYLQTLSAPTAQYTFDRSITFTAQERIAAISGDTGNASFGNQFVVAFNAPEGSGLSTVGLFLQLNLFDSRNSSYAQMRYSTLTSPLTTGEMFNVSPTASMITVASRATTLYSTEVETLPAKAQSKFSTVKINLNAALDQMISQIVQSDSKNARYYEDLSNWSLSQAFIGLESNASTDDRAGKTNTPMSATVDVSGIKITSDDSQAVTYASSVGSAIQTVSDVSQDDSWAQTATVAGGSASVNLTGSAVSNVQYITSNGDDAIEIGAHDADITANGTTLFVHGDGGDLTLSGMATITLSGLFDSLNATGVTIASSSFRLGDGVTLTDLSGQTITAGKSLSLSRVTDSTITTGSSAQLFSITGSTITMGTGSQIVSSNNNTIRATGDTSIFGGMNNTVTSDAGTFLFGSNTTGATFTSSGQIELVNPKGATTLIATGTSAPAAGGPSNVSLGAVSVFGSDTTNLTFISSVNALFVAGEGDEIMDASSSKAGVSAWASKTNPHARNVLIGGVYSDTLVGGDGYDILTGGAGEANTFVAPNDMDAGYIEITDFNGAQGNMLILLNDPAVHPNNLFTEAQKAAMLASQADVGGSTILSIQNLTIKLDNVSSIASDRVAIW</sequence>
<dbReference type="RefSeq" id="WP_207879436.1">
    <property type="nucleotide sequence ID" value="NZ_JAFVMF010000003.1"/>
</dbReference>
<reference evidence="1 2" key="1">
    <citation type="submission" date="2021-03" db="EMBL/GenBank/DDBJ databases">
        <title>The complete genome sequence of Acetobacter sacchari TBRC 11175.</title>
        <authorList>
            <person name="Charoenyingcharoen P."/>
            <person name="Yukphan P."/>
        </authorList>
    </citation>
    <scope>NUCLEOTIDE SEQUENCE [LARGE SCALE GENOMIC DNA]</scope>
    <source>
        <strain evidence="1 2">TBRC 11175</strain>
    </source>
</reference>
<organism evidence="1 2">
    <name type="scientific">Acetobacter sacchari</name>
    <dbReference type="NCBI Taxonomy" id="2661687"/>
    <lineage>
        <taxon>Bacteria</taxon>
        <taxon>Pseudomonadati</taxon>
        <taxon>Pseudomonadota</taxon>
        <taxon>Alphaproteobacteria</taxon>
        <taxon>Acetobacterales</taxon>
        <taxon>Acetobacteraceae</taxon>
        <taxon>Acetobacter</taxon>
    </lineage>
</organism>
<comment type="caution">
    <text evidence="1">The sequence shown here is derived from an EMBL/GenBank/DDBJ whole genome shotgun (WGS) entry which is preliminary data.</text>
</comment>
<evidence type="ECO:0000313" key="1">
    <source>
        <dbReference type="EMBL" id="MBO1358876.1"/>
    </source>
</evidence>
<dbReference type="InterPro" id="IPR011049">
    <property type="entry name" value="Serralysin-like_metalloprot_C"/>
</dbReference>
<evidence type="ECO:0000313" key="2">
    <source>
        <dbReference type="Proteomes" id="UP000664771"/>
    </source>
</evidence>
<dbReference type="Gene3D" id="2.150.10.10">
    <property type="entry name" value="Serralysin-like metalloprotease, C-terminal"/>
    <property type="match status" value="1"/>
</dbReference>
<proteinExistence type="predicted"/>
<name>A0ABS3LSJ1_9PROT</name>